<feature type="domain" description="Reverse transcriptase" evidence="1">
    <location>
        <begin position="142"/>
        <end position="306"/>
    </location>
</feature>
<organism evidence="2 3">
    <name type="scientific">Gossypium australe</name>
    <dbReference type="NCBI Taxonomy" id="47621"/>
    <lineage>
        <taxon>Eukaryota</taxon>
        <taxon>Viridiplantae</taxon>
        <taxon>Streptophyta</taxon>
        <taxon>Embryophyta</taxon>
        <taxon>Tracheophyta</taxon>
        <taxon>Spermatophyta</taxon>
        <taxon>Magnoliopsida</taxon>
        <taxon>eudicotyledons</taxon>
        <taxon>Gunneridae</taxon>
        <taxon>Pentapetalae</taxon>
        <taxon>rosids</taxon>
        <taxon>malvids</taxon>
        <taxon>Malvales</taxon>
        <taxon>Malvaceae</taxon>
        <taxon>Malvoideae</taxon>
        <taxon>Gossypium</taxon>
    </lineage>
</organism>
<evidence type="ECO:0000313" key="2">
    <source>
        <dbReference type="EMBL" id="KAA3479291.1"/>
    </source>
</evidence>
<dbReference type="Pfam" id="PF00078">
    <property type="entry name" value="RVT_1"/>
    <property type="match status" value="1"/>
</dbReference>
<sequence>MVGQRHSRGRVSKLVDDNGVRHSEPANMLKVASDYFADLFTTSEMGLDKHLLNLMERKVTDDMNESLLQRFMEEDVWNAVKSMPSLKAPGVDDFLAIFFQRYWHIVGPEVSRYCLDVLNGQIEFGDINKMRIVLIPKVLHSLKMKKRGKKGHFAIKLDMSKAYDRVEWDFLAGMIRALGFHVDWIVFIMRCVSSVTYSVCLNGEDIECFSPSRGLRQGDPFSPYLFLICAEGFSTLLEDAKQRGYDCILFGDATHEGATTVRAIIQEYEMCAGQKVNYDKSLVYFGANVNEGTKDEITNLLGVRMATNPEKYLGLPMMVGRRKTWAFADFIDRFRKRAAEWNFRFLSMRGKEGERVNIWHDPWLPGKENNRVLDHEIVPPWTHVNQLIDVDSNTWNRELIYNIVDDNTADRILSIPIANCRTEDTLESACPLCRAELEDSSHLMWSCGVLKSVWTHLQVQIPDIKES</sequence>
<dbReference type="Proteomes" id="UP000325315">
    <property type="component" value="Unassembled WGS sequence"/>
</dbReference>
<evidence type="ECO:0000259" key="1">
    <source>
        <dbReference type="Pfam" id="PF00078"/>
    </source>
</evidence>
<evidence type="ECO:0000313" key="3">
    <source>
        <dbReference type="Proteomes" id="UP000325315"/>
    </source>
</evidence>
<dbReference type="PANTHER" id="PTHR33116">
    <property type="entry name" value="REVERSE TRANSCRIPTASE ZINC-BINDING DOMAIN-CONTAINING PROTEIN-RELATED-RELATED"/>
    <property type="match status" value="1"/>
</dbReference>
<dbReference type="InterPro" id="IPR043502">
    <property type="entry name" value="DNA/RNA_pol_sf"/>
</dbReference>
<dbReference type="SUPFAM" id="SSF56672">
    <property type="entry name" value="DNA/RNA polymerases"/>
    <property type="match status" value="1"/>
</dbReference>
<name>A0A5B6WC07_9ROSI</name>
<dbReference type="EMBL" id="SMMG02000003">
    <property type="protein sequence ID" value="KAA3479291.1"/>
    <property type="molecule type" value="Genomic_DNA"/>
</dbReference>
<accession>A0A5B6WC07</accession>
<keyword evidence="2" id="KW-0695">RNA-directed DNA polymerase</keyword>
<reference evidence="3" key="1">
    <citation type="journal article" date="2019" name="Plant Biotechnol. J.">
        <title>Genome sequencing of the Australian wild diploid species Gossypium australe highlights disease resistance and delayed gland morphogenesis.</title>
        <authorList>
            <person name="Cai Y."/>
            <person name="Cai X."/>
            <person name="Wang Q."/>
            <person name="Wang P."/>
            <person name="Zhang Y."/>
            <person name="Cai C."/>
            <person name="Xu Y."/>
            <person name="Wang K."/>
            <person name="Zhou Z."/>
            <person name="Wang C."/>
            <person name="Geng S."/>
            <person name="Li B."/>
            <person name="Dong Q."/>
            <person name="Hou Y."/>
            <person name="Wang H."/>
            <person name="Ai P."/>
            <person name="Liu Z."/>
            <person name="Yi F."/>
            <person name="Sun M."/>
            <person name="An G."/>
            <person name="Cheng J."/>
            <person name="Zhang Y."/>
            <person name="Shi Q."/>
            <person name="Xie Y."/>
            <person name="Shi X."/>
            <person name="Chang Y."/>
            <person name="Huang F."/>
            <person name="Chen Y."/>
            <person name="Hong S."/>
            <person name="Mi L."/>
            <person name="Sun Q."/>
            <person name="Zhang L."/>
            <person name="Zhou B."/>
            <person name="Peng R."/>
            <person name="Zhang X."/>
            <person name="Liu F."/>
        </authorList>
    </citation>
    <scope>NUCLEOTIDE SEQUENCE [LARGE SCALE GENOMIC DNA]</scope>
    <source>
        <strain evidence="3">cv. PA1801</strain>
    </source>
</reference>
<keyword evidence="2" id="KW-0548">Nucleotidyltransferase</keyword>
<protein>
    <submittedName>
        <fullName evidence="2">Reverse transcriptase</fullName>
    </submittedName>
</protein>
<dbReference type="OrthoDB" id="691633at2759"/>
<keyword evidence="2" id="KW-0808">Transferase</keyword>
<keyword evidence="3" id="KW-1185">Reference proteome</keyword>
<comment type="caution">
    <text evidence="2">The sequence shown here is derived from an EMBL/GenBank/DDBJ whole genome shotgun (WGS) entry which is preliminary data.</text>
</comment>
<dbReference type="AlphaFoldDB" id="A0A5B6WC07"/>
<proteinExistence type="predicted"/>
<dbReference type="GO" id="GO:0003964">
    <property type="term" value="F:RNA-directed DNA polymerase activity"/>
    <property type="evidence" value="ECO:0007669"/>
    <property type="project" value="UniProtKB-KW"/>
</dbReference>
<dbReference type="InterPro" id="IPR000477">
    <property type="entry name" value="RT_dom"/>
</dbReference>
<dbReference type="PANTHER" id="PTHR33116:SF86">
    <property type="entry name" value="REVERSE TRANSCRIPTASE DOMAIN-CONTAINING PROTEIN"/>
    <property type="match status" value="1"/>
</dbReference>
<gene>
    <name evidence="2" type="ORF">EPI10_019817</name>
</gene>